<accession>A0ABX9X6V8</accession>
<dbReference type="Proteomes" id="UP000281899">
    <property type="component" value="Unassembled WGS sequence"/>
</dbReference>
<reference evidence="1 2" key="1">
    <citation type="submission" date="2018-11" db="EMBL/GenBank/DDBJ databases">
        <title>Proposal to divide the Flavobacteriaceae and reorganize its genera based on Amino Acid Identity values calculated from whole genome sequences.</title>
        <authorList>
            <person name="Nicholson A.C."/>
            <person name="Gulvik C.A."/>
            <person name="Whitney A.M."/>
            <person name="Humrighouse B.W."/>
            <person name="Bell M."/>
            <person name="Holmes B."/>
            <person name="Steigerwalt A."/>
            <person name="Villarma A."/>
            <person name="Sheth M."/>
            <person name="Batra D."/>
            <person name="Pryor J."/>
            <person name="Bernardet J.-F."/>
            <person name="Hugo C."/>
            <person name="Kampfer P."/>
            <person name="Newman J."/>
            <person name="Mcquiston J.R."/>
        </authorList>
    </citation>
    <scope>NUCLEOTIDE SEQUENCE [LARGE SCALE GENOMIC DNA]</scope>
    <source>
        <strain evidence="1 2">G0235</strain>
    </source>
</reference>
<proteinExistence type="predicted"/>
<keyword evidence="2" id="KW-1185">Reference proteome</keyword>
<comment type="caution">
    <text evidence="1">The sequence shown here is derived from an EMBL/GenBank/DDBJ whole genome shotgun (WGS) entry which is preliminary data.</text>
</comment>
<evidence type="ECO:0000313" key="2">
    <source>
        <dbReference type="Proteomes" id="UP000281899"/>
    </source>
</evidence>
<sequence>MKNLFILCSIFTFLSLSGQEEKVMNPPPPKNYKEIPENYNIDDNLVYFKIEKLSKSFNFAIFDNDILPVENTFIFSFIVEENRTISNIKIEKGKNEKIQNELKHLIFSAKLPATFINDKVTSKRFYRLKFIFDYKKKILKTILL</sequence>
<dbReference type="RefSeq" id="WP_110009055.1">
    <property type="nucleotide sequence ID" value="NZ_JALRGU010000277.1"/>
</dbReference>
<protein>
    <submittedName>
        <fullName evidence="1">Uncharacterized protein</fullName>
    </submittedName>
</protein>
<evidence type="ECO:0000313" key="1">
    <source>
        <dbReference type="EMBL" id="ROH92659.1"/>
    </source>
</evidence>
<organism evidence="1 2">
    <name type="scientific">Chryseobacterium cucumeris</name>
    <dbReference type="NCBI Taxonomy" id="1813611"/>
    <lineage>
        <taxon>Bacteria</taxon>
        <taxon>Pseudomonadati</taxon>
        <taxon>Bacteroidota</taxon>
        <taxon>Flavobacteriia</taxon>
        <taxon>Flavobacteriales</taxon>
        <taxon>Weeksellaceae</taxon>
        <taxon>Chryseobacterium group</taxon>
        <taxon>Chryseobacterium</taxon>
    </lineage>
</organism>
<dbReference type="GeneID" id="301713108"/>
<dbReference type="EMBL" id="RJTW01000005">
    <property type="protein sequence ID" value="ROH92659.1"/>
    <property type="molecule type" value="Genomic_DNA"/>
</dbReference>
<name>A0ABX9X6V8_9FLAO</name>
<gene>
    <name evidence="1" type="ORF">EGI15_10560</name>
</gene>